<dbReference type="AlphaFoldDB" id="A0A7C8ZJ82"/>
<dbReference type="PANTHER" id="PTHR47295:SF10">
    <property type="entry name" value="EG45-LIKE DOMAIN CONTAINING PROTEIN"/>
    <property type="match status" value="1"/>
</dbReference>
<dbReference type="EMBL" id="GISG01133159">
    <property type="protein sequence ID" value="MBA4643353.1"/>
    <property type="molecule type" value="Transcribed_RNA"/>
</dbReference>
<dbReference type="SUPFAM" id="SSF50685">
    <property type="entry name" value="Barwin-like endoglucanases"/>
    <property type="match status" value="1"/>
</dbReference>
<proteinExistence type="predicted"/>
<dbReference type="Gene3D" id="2.40.40.10">
    <property type="entry name" value="RlpA-like domain"/>
    <property type="match status" value="1"/>
</dbReference>
<feature type="domain" description="Expansin-like EG45" evidence="2">
    <location>
        <begin position="24"/>
        <end position="122"/>
    </location>
</feature>
<dbReference type="GO" id="GO:0009627">
    <property type="term" value="P:systemic acquired resistance"/>
    <property type="evidence" value="ECO:0007669"/>
    <property type="project" value="InterPro"/>
</dbReference>
<dbReference type="PANTHER" id="PTHR47295">
    <property type="entry name" value="EG45-LIKE DOMAIN CONTAINING PROTEIN 1-RELATED"/>
    <property type="match status" value="1"/>
</dbReference>
<accession>A0A7C8ZJ82</accession>
<dbReference type="InterPro" id="IPR007112">
    <property type="entry name" value="Expansin/allergen_DPBB_dom"/>
</dbReference>
<dbReference type="CDD" id="cd22269">
    <property type="entry name" value="DPBB_EG45-like"/>
    <property type="match status" value="1"/>
</dbReference>
<organism evidence="3">
    <name type="scientific">Opuntia streptacantha</name>
    <name type="common">Prickly pear cactus</name>
    <name type="synonym">Opuntia cardona</name>
    <dbReference type="NCBI Taxonomy" id="393608"/>
    <lineage>
        <taxon>Eukaryota</taxon>
        <taxon>Viridiplantae</taxon>
        <taxon>Streptophyta</taxon>
        <taxon>Embryophyta</taxon>
        <taxon>Tracheophyta</taxon>
        <taxon>Spermatophyta</taxon>
        <taxon>Magnoliopsida</taxon>
        <taxon>eudicotyledons</taxon>
        <taxon>Gunneridae</taxon>
        <taxon>Pentapetalae</taxon>
        <taxon>Caryophyllales</taxon>
        <taxon>Cactineae</taxon>
        <taxon>Cactaceae</taxon>
        <taxon>Opuntioideae</taxon>
        <taxon>Opuntia</taxon>
    </lineage>
</organism>
<feature type="chain" id="PRO_5027812287" description="Expansin-like EG45 domain-containing protein" evidence="1">
    <location>
        <begin position="23"/>
        <end position="122"/>
    </location>
</feature>
<dbReference type="Pfam" id="PF03330">
    <property type="entry name" value="DPBB_1"/>
    <property type="match status" value="1"/>
</dbReference>
<evidence type="ECO:0000313" key="3">
    <source>
        <dbReference type="EMBL" id="MBA4643353.1"/>
    </source>
</evidence>
<name>A0A7C8ZJ82_OPUST</name>
<reference evidence="3" key="2">
    <citation type="submission" date="2020-07" db="EMBL/GenBank/DDBJ databases">
        <authorList>
            <person name="Vera ALvarez R."/>
            <person name="Arias-Moreno D.M."/>
            <person name="Jimenez-Jacinto V."/>
            <person name="Jimenez-Bremont J.F."/>
            <person name="Swaminathan K."/>
            <person name="Moose S.P."/>
            <person name="Guerrero-Gonzalez M.L."/>
            <person name="Marino-Ramirez L."/>
            <person name="Landsman D."/>
            <person name="Rodriguez-Kessler M."/>
            <person name="Delgado-Sanchez P."/>
        </authorList>
    </citation>
    <scope>NUCLEOTIDE SEQUENCE</scope>
    <source>
        <tissue evidence="3">Cladode</tissue>
    </source>
</reference>
<dbReference type="InterPro" id="IPR009009">
    <property type="entry name" value="RlpA-like_DPBB"/>
</dbReference>
<dbReference type="InterPro" id="IPR036908">
    <property type="entry name" value="RlpA-like_sf"/>
</dbReference>
<sequence>MAASQGMIILAIFACLASVAFCILGTATYYDIYFPSACYGYEDHGRMIAAASPDIFQNRAACGRMYIVRCVNSPACRAGSVTVQVVDLCPGCPRNAFDLSLEAFSIIADPAAGRIPIDYNQA</sequence>
<dbReference type="InterPro" id="IPR044206">
    <property type="entry name" value="EGC1/2"/>
</dbReference>
<reference evidence="3" key="1">
    <citation type="journal article" date="2013" name="J. Plant Res.">
        <title>Effect of fungi and light on seed germination of three Opuntia species from semiarid lands of central Mexico.</title>
        <authorList>
            <person name="Delgado-Sanchez P."/>
            <person name="Jimenez-Bremont J.F."/>
            <person name="Guerrero-Gonzalez Mde L."/>
            <person name="Flores J."/>
        </authorList>
    </citation>
    <scope>NUCLEOTIDE SEQUENCE</scope>
    <source>
        <tissue evidence="3">Cladode</tissue>
    </source>
</reference>
<dbReference type="SMART" id="SM00837">
    <property type="entry name" value="DPBB_1"/>
    <property type="match status" value="1"/>
</dbReference>
<evidence type="ECO:0000259" key="2">
    <source>
        <dbReference type="PROSITE" id="PS50842"/>
    </source>
</evidence>
<dbReference type="PROSITE" id="PS50842">
    <property type="entry name" value="EXPANSIN_EG45"/>
    <property type="match status" value="1"/>
</dbReference>
<keyword evidence="1" id="KW-0732">Signal</keyword>
<protein>
    <recommendedName>
        <fullName evidence="2">Expansin-like EG45 domain-containing protein</fullName>
    </recommendedName>
</protein>
<dbReference type="GO" id="GO:0048046">
    <property type="term" value="C:apoplast"/>
    <property type="evidence" value="ECO:0007669"/>
    <property type="project" value="InterPro"/>
</dbReference>
<evidence type="ECO:0000256" key="1">
    <source>
        <dbReference type="SAM" id="SignalP"/>
    </source>
</evidence>
<feature type="signal peptide" evidence="1">
    <location>
        <begin position="1"/>
        <end position="22"/>
    </location>
</feature>